<feature type="domain" description="NADPH-dependent FMN reductase-like" evidence="4">
    <location>
        <begin position="3"/>
        <end position="144"/>
    </location>
</feature>
<dbReference type="SUPFAM" id="SSF52218">
    <property type="entry name" value="Flavoproteins"/>
    <property type="match status" value="1"/>
</dbReference>
<proteinExistence type="predicted"/>
<dbReference type="AlphaFoldDB" id="A0A1X4G481"/>
<evidence type="ECO:0000256" key="3">
    <source>
        <dbReference type="ARBA" id="ARBA00023002"/>
    </source>
</evidence>
<dbReference type="PANTHER" id="PTHR43408">
    <property type="entry name" value="FMN REDUCTASE (NADPH)"/>
    <property type="match status" value="1"/>
</dbReference>
<dbReference type="GO" id="GO:0008752">
    <property type="term" value="F:FMN reductase [NAD(P)H] activity"/>
    <property type="evidence" value="ECO:0007669"/>
    <property type="project" value="InterPro"/>
</dbReference>
<keyword evidence="2" id="KW-0288">FMN</keyword>
<reference evidence="6" key="1">
    <citation type="submission" date="2017-04" db="EMBL/GenBank/DDBJ databases">
        <authorList>
            <person name="Abreu V.A."/>
            <person name="Popin R.V."/>
            <person name="Rigonato J."/>
            <person name="Andreote A.P."/>
            <person name="Schaker P.C."/>
            <person name="Hoff-Risseti C."/>
            <person name="Alvarenga D.O."/>
            <person name="Varani A.M."/>
            <person name="Fiore M.F."/>
        </authorList>
    </citation>
    <scope>NUCLEOTIDE SEQUENCE [LARGE SCALE GENOMIC DNA]</scope>
    <source>
        <strain evidence="6">CENA303</strain>
    </source>
</reference>
<dbReference type="NCBIfam" id="TIGR03567">
    <property type="entry name" value="FMN_reduc_SsuE"/>
    <property type="match status" value="1"/>
</dbReference>
<dbReference type="Proteomes" id="UP000192997">
    <property type="component" value="Unassembled WGS sequence"/>
</dbReference>
<comment type="caution">
    <text evidence="5">The sequence shown here is derived from an EMBL/GenBank/DDBJ whole genome shotgun (WGS) entry which is preliminary data.</text>
</comment>
<dbReference type="InterPro" id="IPR020048">
    <property type="entry name" value="NADPH-dep_FMN_reduc_SsuE"/>
</dbReference>
<evidence type="ECO:0000259" key="4">
    <source>
        <dbReference type="Pfam" id="PF03358"/>
    </source>
</evidence>
<dbReference type="InterPro" id="IPR051814">
    <property type="entry name" value="NAD(P)H-dep_FMN_reductase"/>
</dbReference>
<dbReference type="InterPro" id="IPR029039">
    <property type="entry name" value="Flavoprotein-like_sf"/>
</dbReference>
<name>A0A1X4G481_9CYAN</name>
<dbReference type="GO" id="GO:0046306">
    <property type="term" value="P:alkanesulfonate catabolic process"/>
    <property type="evidence" value="ECO:0007669"/>
    <property type="project" value="InterPro"/>
</dbReference>
<evidence type="ECO:0000313" key="5">
    <source>
        <dbReference type="EMBL" id="OSO89214.1"/>
    </source>
</evidence>
<dbReference type="RefSeq" id="WP_085728937.1">
    <property type="nucleotide sequence ID" value="NZ_NBYN01000058.1"/>
</dbReference>
<protein>
    <submittedName>
        <fullName evidence="5">FMN reductase (NADPH)</fullName>
    </submittedName>
</protein>
<keyword evidence="1" id="KW-0285">Flavoprotein</keyword>
<dbReference type="Pfam" id="PF03358">
    <property type="entry name" value="FMN_red"/>
    <property type="match status" value="1"/>
</dbReference>
<evidence type="ECO:0000256" key="2">
    <source>
        <dbReference type="ARBA" id="ARBA00022643"/>
    </source>
</evidence>
<dbReference type="EMBL" id="NBYN01000058">
    <property type="protein sequence ID" value="OSO89214.1"/>
    <property type="molecule type" value="Genomic_DNA"/>
</dbReference>
<dbReference type="InterPro" id="IPR005025">
    <property type="entry name" value="FMN_Rdtase-like_dom"/>
</dbReference>
<evidence type="ECO:0000313" key="6">
    <source>
        <dbReference type="Proteomes" id="UP000192997"/>
    </source>
</evidence>
<dbReference type="Gene3D" id="3.40.50.360">
    <property type="match status" value="1"/>
</dbReference>
<gene>
    <name evidence="5" type="ORF">B7O87_13415</name>
</gene>
<accession>A0A1X4G481</accession>
<organism evidence="5 6">
    <name type="scientific">Cylindrospermopsis raciborskii CENA303</name>
    <dbReference type="NCBI Taxonomy" id="1170769"/>
    <lineage>
        <taxon>Bacteria</taxon>
        <taxon>Bacillati</taxon>
        <taxon>Cyanobacteriota</taxon>
        <taxon>Cyanophyceae</taxon>
        <taxon>Nostocales</taxon>
        <taxon>Aphanizomenonaceae</taxon>
        <taxon>Cylindrospermopsis</taxon>
    </lineage>
</organism>
<sequence length="194" mass="21174">MAHVLAIAGSPAHPSRTYGILEYATQFISQQGLETQIISVRDLPAEDLIYGKYNSPALERPKALIEQASGIIIATPIYKAAYTGLLKTFLDLLPQKAFTGKILLPLATGGTIAHLLAIEYALKPVLFELGARHILSTVYAVDKQIQFSQGGSIQFEEELAQRLNDTLAEFVRVVNLEISNSQQTNVKQLAHTGT</sequence>
<dbReference type="PANTHER" id="PTHR43408:SF1">
    <property type="entry name" value="FMN REDUCTASE (NADPH)"/>
    <property type="match status" value="1"/>
</dbReference>
<evidence type="ECO:0000256" key="1">
    <source>
        <dbReference type="ARBA" id="ARBA00022630"/>
    </source>
</evidence>
<keyword evidence="3" id="KW-0560">Oxidoreductase</keyword>